<evidence type="ECO:0000313" key="5">
    <source>
        <dbReference type="Proteomes" id="UP000291116"/>
    </source>
</evidence>
<evidence type="ECO:0000313" key="4">
    <source>
        <dbReference type="EMBL" id="VEU37494.1"/>
    </source>
</evidence>
<dbReference type="OrthoDB" id="6424451at2759"/>
<comment type="similarity">
    <text evidence="1">Belongs to the HEBP family.</text>
</comment>
<dbReference type="Gene3D" id="3.20.80.10">
    <property type="entry name" value="Regulatory factor, effector binding domain"/>
    <property type="match status" value="1"/>
</dbReference>
<feature type="chain" id="PRO_5019227289" description="SOUL heme-binding protein" evidence="3">
    <location>
        <begin position="29"/>
        <end position="435"/>
    </location>
</feature>
<dbReference type="PANTHER" id="PTHR11220:SF58">
    <property type="entry name" value="SOUL HEME-BINDING FAMILY PROTEIN"/>
    <property type="match status" value="1"/>
</dbReference>
<dbReference type="Pfam" id="PF04832">
    <property type="entry name" value="SOUL"/>
    <property type="match status" value="1"/>
</dbReference>
<dbReference type="AlphaFoldDB" id="A0A448Z638"/>
<feature type="signal peptide" evidence="3">
    <location>
        <begin position="1"/>
        <end position="28"/>
    </location>
</feature>
<reference evidence="4 5" key="1">
    <citation type="submission" date="2019-01" db="EMBL/GenBank/DDBJ databases">
        <authorList>
            <person name="Ferrante I. M."/>
        </authorList>
    </citation>
    <scope>NUCLEOTIDE SEQUENCE [LARGE SCALE GENOMIC DNA]</scope>
    <source>
        <strain evidence="4 5">B856</strain>
    </source>
</reference>
<dbReference type="EMBL" id="CAACVS010000127">
    <property type="protein sequence ID" value="VEU37494.1"/>
    <property type="molecule type" value="Genomic_DNA"/>
</dbReference>
<sequence length="435" mass="46247">MLPSNPWSFAFCCLLAATLCCETAVSFACPPVASRPTKPPGIRSRHRAAVALGGTAAGSSSSSSESSSESPPAAPWSEAEECLGVLRDAIDGNPAEAAGVLLSRISGGDREALLDGLLASGPDARLPAWTRLRPLARTSERARMRVLRRTLDRISPPASGPGEDTAERRTERRRRALVSLLRSLSSEDKPAGRRPAIVELEQRAAGASRESATDLVSRRPEGLETPDYEILASGREGKASASGLPRNLEIRRYKPYSVCAVAMGRPRPSDPSRTDAKLGAPELKGASSFGALAGYLFGKNDRSAAMKMTTPVFTTGAPVDGGNGDGDDREMEFVLPSSYWGPQNLSGAPVPLEGSGVVLKEKGAEDRAVLMFGGYASKKEAEKRTAELLRALSKNGCGWSPVGETESLAQYNDPFTVPWRRLNEVSVRVVEEGGR</sequence>
<dbReference type="Proteomes" id="UP000291116">
    <property type="component" value="Unassembled WGS sequence"/>
</dbReference>
<dbReference type="PANTHER" id="PTHR11220">
    <property type="entry name" value="HEME-BINDING PROTEIN-RELATED"/>
    <property type="match status" value="1"/>
</dbReference>
<evidence type="ECO:0000256" key="1">
    <source>
        <dbReference type="ARBA" id="ARBA00009817"/>
    </source>
</evidence>
<protein>
    <recommendedName>
        <fullName evidence="6">SOUL heme-binding protein</fullName>
    </recommendedName>
</protein>
<dbReference type="InterPro" id="IPR006917">
    <property type="entry name" value="SOUL_heme-bd"/>
</dbReference>
<keyword evidence="3" id="KW-0732">Signal</keyword>
<evidence type="ECO:0000256" key="3">
    <source>
        <dbReference type="SAM" id="SignalP"/>
    </source>
</evidence>
<dbReference type="InterPro" id="IPR011256">
    <property type="entry name" value="Reg_factor_effector_dom_sf"/>
</dbReference>
<evidence type="ECO:0008006" key="6">
    <source>
        <dbReference type="Google" id="ProtNLM"/>
    </source>
</evidence>
<evidence type="ECO:0000256" key="2">
    <source>
        <dbReference type="SAM" id="MobiDB-lite"/>
    </source>
</evidence>
<feature type="region of interest" description="Disordered" evidence="2">
    <location>
        <begin position="149"/>
        <end position="172"/>
    </location>
</feature>
<name>A0A448Z638_9STRA</name>
<organism evidence="4 5">
    <name type="scientific">Pseudo-nitzschia multistriata</name>
    <dbReference type="NCBI Taxonomy" id="183589"/>
    <lineage>
        <taxon>Eukaryota</taxon>
        <taxon>Sar</taxon>
        <taxon>Stramenopiles</taxon>
        <taxon>Ochrophyta</taxon>
        <taxon>Bacillariophyta</taxon>
        <taxon>Bacillariophyceae</taxon>
        <taxon>Bacillariophycidae</taxon>
        <taxon>Bacillariales</taxon>
        <taxon>Bacillariaceae</taxon>
        <taxon>Pseudo-nitzschia</taxon>
    </lineage>
</organism>
<feature type="region of interest" description="Disordered" evidence="2">
    <location>
        <begin position="53"/>
        <end position="77"/>
    </location>
</feature>
<proteinExistence type="inferred from homology"/>
<accession>A0A448Z638</accession>
<feature type="region of interest" description="Disordered" evidence="2">
    <location>
        <begin position="201"/>
        <end position="227"/>
    </location>
</feature>
<dbReference type="SUPFAM" id="SSF55136">
    <property type="entry name" value="Probable bacterial effector-binding domain"/>
    <property type="match status" value="1"/>
</dbReference>
<gene>
    <name evidence="4" type="ORF">PSNMU_V1.4_AUG-EV-PASAV3_0042210</name>
</gene>
<keyword evidence="5" id="KW-1185">Reference proteome</keyword>
<feature type="compositionally biased region" description="Low complexity" evidence="2">
    <location>
        <begin position="57"/>
        <end position="77"/>
    </location>
</feature>